<dbReference type="SUPFAM" id="SSF53335">
    <property type="entry name" value="S-adenosyl-L-methionine-dependent methyltransferases"/>
    <property type="match status" value="1"/>
</dbReference>
<dbReference type="Gene3D" id="3.40.50.150">
    <property type="entry name" value="Vaccinia Virus protein VP39"/>
    <property type="match status" value="1"/>
</dbReference>
<dbReference type="Proteomes" id="UP000295132">
    <property type="component" value="Unassembled WGS sequence"/>
</dbReference>
<dbReference type="Proteomes" id="UP001178888">
    <property type="component" value="Unassembled WGS sequence"/>
</dbReference>
<keyword evidence="2" id="KW-0489">Methyltransferase</keyword>
<organism evidence="2 3">
    <name type="scientific">Bacillus salipaludis</name>
    <dbReference type="NCBI Taxonomy" id="2547811"/>
    <lineage>
        <taxon>Bacteria</taxon>
        <taxon>Bacillati</taxon>
        <taxon>Bacillota</taxon>
        <taxon>Bacilli</taxon>
        <taxon>Bacillales</taxon>
        <taxon>Bacillaceae</taxon>
        <taxon>Bacillus</taxon>
    </lineage>
</organism>
<protein>
    <submittedName>
        <fullName evidence="1 2">Methyltransferase</fullName>
    </submittedName>
</protein>
<dbReference type="EMBL" id="JAVGVR010000001">
    <property type="protein sequence ID" value="MDQ6596155.1"/>
    <property type="molecule type" value="Genomic_DNA"/>
</dbReference>
<dbReference type="AlphaFoldDB" id="A0A4R5VNM1"/>
<dbReference type="EMBL" id="SMYO01000010">
    <property type="protein sequence ID" value="TDK59075.1"/>
    <property type="molecule type" value="Genomic_DNA"/>
</dbReference>
<dbReference type="CDD" id="cd02440">
    <property type="entry name" value="AdoMet_MTases"/>
    <property type="match status" value="1"/>
</dbReference>
<evidence type="ECO:0000313" key="1">
    <source>
        <dbReference type="EMBL" id="MDQ6596155.1"/>
    </source>
</evidence>
<keyword evidence="4" id="KW-1185">Reference proteome</keyword>
<accession>A0A4R5VNM1</accession>
<dbReference type="InterPro" id="IPR029063">
    <property type="entry name" value="SAM-dependent_MTases_sf"/>
</dbReference>
<evidence type="ECO:0000313" key="4">
    <source>
        <dbReference type="Proteomes" id="UP001178888"/>
    </source>
</evidence>
<proteinExistence type="predicted"/>
<evidence type="ECO:0000313" key="2">
    <source>
        <dbReference type="EMBL" id="TDK59075.1"/>
    </source>
</evidence>
<comment type="caution">
    <text evidence="2">The sequence shown here is derived from an EMBL/GenBank/DDBJ whole genome shotgun (WGS) entry which is preliminary data.</text>
</comment>
<name>A0A4R5VNM1_9BACI</name>
<reference evidence="1" key="2">
    <citation type="submission" date="2023-08" db="EMBL/GenBank/DDBJ databases">
        <title>Nitrogen cycling bacteria in agricultural field soils.</title>
        <authorList>
            <person name="Jang J."/>
        </authorList>
    </citation>
    <scope>NUCLEOTIDE SEQUENCE</scope>
    <source>
        <strain evidence="1">PS3-36</strain>
    </source>
</reference>
<sequence>MKEHLYDKQLNIKTGAVQMTPTKSFHYHRYEPTPYQALETFFGQYKLKSSDRVVDFGCGKGRLLFFTHHLFHSTVIGVEMNEGLFQEAIANRERYLQKAKLRTEKIQFHCCFAEEYQINPLDNCFYFFNPFTIQIFIKIVNNVLLSAEKSLREIDLVLYYPSENYIYYLENHTPFELQEEIVLPGLFEHNPNERFLIYRLRKINS</sequence>
<gene>
    <name evidence="2" type="ORF">E2K98_20440</name>
    <name evidence="1" type="ORF">RCG21_07065</name>
</gene>
<reference evidence="2 3" key="1">
    <citation type="submission" date="2019-03" db="EMBL/GenBank/DDBJ databases">
        <title>Bacillus niacini sp. nov. a Nicotinate-Metabolizing Mesophile Isolated from Soil.</title>
        <authorList>
            <person name="Zhang G."/>
        </authorList>
    </citation>
    <scope>NUCLEOTIDE SEQUENCE [LARGE SCALE GENOMIC DNA]</scope>
    <source>
        <strain evidence="2 3">WN066</strain>
    </source>
</reference>
<evidence type="ECO:0000313" key="3">
    <source>
        <dbReference type="Proteomes" id="UP000295132"/>
    </source>
</evidence>
<dbReference type="GO" id="GO:0008168">
    <property type="term" value="F:methyltransferase activity"/>
    <property type="evidence" value="ECO:0007669"/>
    <property type="project" value="UniProtKB-KW"/>
</dbReference>
<dbReference type="RefSeq" id="WP_133337394.1">
    <property type="nucleotide sequence ID" value="NZ_JAVGVR010000001.1"/>
</dbReference>
<keyword evidence="2" id="KW-0808">Transferase</keyword>
<dbReference type="GO" id="GO:0032259">
    <property type="term" value="P:methylation"/>
    <property type="evidence" value="ECO:0007669"/>
    <property type="project" value="UniProtKB-KW"/>
</dbReference>